<organism evidence="12 13">
    <name type="scientific">Glaesserella australis</name>
    <dbReference type="NCBI Taxonomy" id="2094024"/>
    <lineage>
        <taxon>Bacteria</taxon>
        <taxon>Pseudomonadati</taxon>
        <taxon>Pseudomonadota</taxon>
        <taxon>Gammaproteobacteria</taxon>
        <taxon>Pasteurellales</taxon>
        <taxon>Pasteurellaceae</taxon>
        <taxon>Glaesserella</taxon>
    </lineage>
</organism>
<feature type="transmembrane region" description="Helical" evidence="10">
    <location>
        <begin position="162"/>
        <end position="185"/>
    </location>
</feature>
<dbReference type="InterPro" id="IPR003004">
    <property type="entry name" value="GspF/PilC"/>
</dbReference>
<comment type="subcellular location">
    <subcellularLocation>
        <location evidence="1 9">Cell inner membrane</location>
        <topology evidence="1 9">Multi-pass membrane protein</topology>
    </subcellularLocation>
</comment>
<feature type="domain" description="Type II secretion system protein GspF" evidence="11">
    <location>
        <begin position="267"/>
        <end position="389"/>
    </location>
</feature>
<feature type="transmembrane region" description="Helical" evidence="10">
    <location>
        <begin position="217"/>
        <end position="235"/>
    </location>
</feature>
<evidence type="ECO:0000256" key="4">
    <source>
        <dbReference type="ARBA" id="ARBA00022475"/>
    </source>
</evidence>
<keyword evidence="13" id="KW-1185">Reference proteome</keyword>
<evidence type="ECO:0000256" key="7">
    <source>
        <dbReference type="ARBA" id="ARBA00022989"/>
    </source>
</evidence>
<evidence type="ECO:0000313" key="13">
    <source>
        <dbReference type="Proteomes" id="UP000248689"/>
    </source>
</evidence>
<dbReference type="OrthoDB" id="9805682at2"/>
<feature type="domain" description="Type II secretion system protein GspF" evidence="11">
    <location>
        <begin position="64"/>
        <end position="186"/>
    </location>
</feature>
<gene>
    <name evidence="12" type="ORF">C5N92_08000</name>
</gene>
<dbReference type="AlphaFoldDB" id="A0A328BYC2"/>
<dbReference type="GO" id="GO:0005886">
    <property type="term" value="C:plasma membrane"/>
    <property type="evidence" value="ECO:0007669"/>
    <property type="project" value="UniProtKB-SubCell"/>
</dbReference>
<evidence type="ECO:0000313" key="12">
    <source>
        <dbReference type="EMBL" id="RAL18645.1"/>
    </source>
</evidence>
<protein>
    <submittedName>
        <fullName evidence="12">Type II secretion system F family protein</fullName>
    </submittedName>
</protein>
<evidence type="ECO:0000256" key="8">
    <source>
        <dbReference type="ARBA" id="ARBA00023136"/>
    </source>
</evidence>
<dbReference type="InterPro" id="IPR018076">
    <property type="entry name" value="T2SS_GspF_dom"/>
</dbReference>
<dbReference type="InterPro" id="IPR042094">
    <property type="entry name" value="T2SS_GspF_sf"/>
</dbReference>
<evidence type="ECO:0000256" key="10">
    <source>
        <dbReference type="SAM" id="Phobius"/>
    </source>
</evidence>
<evidence type="ECO:0000256" key="9">
    <source>
        <dbReference type="RuleBase" id="RU003923"/>
    </source>
</evidence>
<keyword evidence="8 10" id="KW-0472">Membrane</keyword>
<dbReference type="Proteomes" id="UP000248689">
    <property type="component" value="Unassembled WGS sequence"/>
</dbReference>
<reference evidence="13" key="1">
    <citation type="submission" date="2018-02" db="EMBL/GenBank/DDBJ databases">
        <title>Glaesserella australis sp. nov., isolated from the lungs of pigs.</title>
        <authorList>
            <person name="Turni C."/>
            <person name="Christensen H."/>
        </authorList>
    </citation>
    <scope>NUCLEOTIDE SEQUENCE [LARGE SCALE GENOMIC DNA]</scope>
    <source>
        <strain evidence="13">HS4635</strain>
    </source>
</reference>
<dbReference type="PROSITE" id="PS00874">
    <property type="entry name" value="T2SP_F"/>
    <property type="match status" value="1"/>
</dbReference>
<dbReference type="EMBL" id="PTPX01000014">
    <property type="protein sequence ID" value="RAL18645.1"/>
    <property type="molecule type" value="Genomic_DNA"/>
</dbReference>
<evidence type="ECO:0000256" key="2">
    <source>
        <dbReference type="ARBA" id="ARBA00005745"/>
    </source>
</evidence>
<keyword evidence="5" id="KW-0997">Cell inner membrane</keyword>
<evidence type="ECO:0000256" key="5">
    <source>
        <dbReference type="ARBA" id="ARBA00022519"/>
    </source>
</evidence>
<comment type="similarity">
    <text evidence="2 9">Belongs to the GSP F family.</text>
</comment>
<accession>A0A328BYC2</accession>
<keyword evidence="3 9" id="KW-0813">Transport</keyword>
<dbReference type="InterPro" id="IPR001992">
    <property type="entry name" value="T2SS_GspF/T4SS_PilC_CS"/>
</dbReference>
<keyword evidence="7 10" id="KW-1133">Transmembrane helix</keyword>
<evidence type="ECO:0000259" key="11">
    <source>
        <dbReference type="Pfam" id="PF00482"/>
    </source>
</evidence>
<dbReference type="Pfam" id="PF00482">
    <property type="entry name" value="T2SSF"/>
    <property type="match status" value="2"/>
</dbReference>
<comment type="caution">
    <text evidence="12">The sequence shown here is derived from an EMBL/GenBank/DDBJ whole genome shotgun (WGS) entry which is preliminary data.</text>
</comment>
<dbReference type="PANTHER" id="PTHR30012:SF7">
    <property type="entry name" value="PROTEIN TRANSPORT PROTEIN HOFC HOMOLOG"/>
    <property type="match status" value="1"/>
</dbReference>
<sequence>MNNIYLFQWKGRNRLGQKQTGQRIATSRAVLEQQLQQKGYRQLRISRQFVLSTAPKKEEINRYIQQLAMLVQASIPLKQCLSMLLESCQNLSFYRWQQETIRLLEAGFAFSSALEKQGKYLNAQEIQLIKMAETSGNLGIILSNIAQTREKSEKLTKKVKKILFYPLFILTISITLSILLLIFIVPQFAELYGSKGKSLPLITNVLFILSNFLQQNIIHLILFIIISLLIISFLNKKTTIIKKVKLLILSQLPIFKGIIQDSRIIFFCQNSSLMLASHIRLDSVLHSFLANKSDDILLQHSLASTLTFLKQGYRLADSLDPKLFSNDVLQMIAIGEQSGKLSVMLKQISDIYQQRLDYQIDLLSQLLEPMLMLLMGIIVGTILVGLYLPIFDMGAMIE</sequence>
<dbReference type="Gene3D" id="1.20.81.30">
    <property type="entry name" value="Type II secretion system (T2SS), domain F"/>
    <property type="match status" value="2"/>
</dbReference>
<evidence type="ECO:0000256" key="6">
    <source>
        <dbReference type="ARBA" id="ARBA00022692"/>
    </source>
</evidence>
<keyword evidence="6 9" id="KW-0812">Transmembrane</keyword>
<dbReference type="RefSeq" id="WP_111750325.1">
    <property type="nucleotide sequence ID" value="NZ_PTPX01000014.1"/>
</dbReference>
<dbReference type="PRINTS" id="PR00812">
    <property type="entry name" value="BCTERIALGSPF"/>
</dbReference>
<dbReference type="PANTHER" id="PTHR30012">
    <property type="entry name" value="GENERAL SECRETION PATHWAY PROTEIN"/>
    <property type="match status" value="1"/>
</dbReference>
<keyword evidence="4" id="KW-1003">Cell membrane</keyword>
<dbReference type="GO" id="GO:0015628">
    <property type="term" value="P:protein secretion by the type II secretion system"/>
    <property type="evidence" value="ECO:0007669"/>
    <property type="project" value="TreeGrafter"/>
</dbReference>
<evidence type="ECO:0000256" key="3">
    <source>
        <dbReference type="ARBA" id="ARBA00022448"/>
    </source>
</evidence>
<feature type="transmembrane region" description="Helical" evidence="10">
    <location>
        <begin position="370"/>
        <end position="390"/>
    </location>
</feature>
<evidence type="ECO:0000256" key="1">
    <source>
        <dbReference type="ARBA" id="ARBA00004429"/>
    </source>
</evidence>
<proteinExistence type="inferred from homology"/>
<name>A0A328BYC2_9PAST</name>